<sequence length="157" mass="17138">MAVTDLPDEGRAALVLDTNVYIRSAAGTLPAAVAALLDRGLLFHCSVCVSELTLGIANADPSRGNWRAMRDHYVALIATFSPTRILTPDPQVWTEAGLVAGTLARTQRFQREQRRECLNDALIFLTAAKAGLPVLTADRVDFDLIQQVAPHGRFIHF</sequence>
<dbReference type="Gene3D" id="3.40.50.1010">
    <property type="entry name" value="5'-nuclease"/>
    <property type="match status" value="1"/>
</dbReference>
<dbReference type="GO" id="GO:0004518">
    <property type="term" value="F:nuclease activity"/>
    <property type="evidence" value="ECO:0007669"/>
    <property type="project" value="UniProtKB-KW"/>
</dbReference>
<evidence type="ECO:0000256" key="4">
    <source>
        <dbReference type="ARBA" id="ARBA00022723"/>
    </source>
</evidence>
<comment type="caution">
    <text evidence="9">The sequence shown here is derived from an EMBL/GenBank/DDBJ whole genome shotgun (WGS) entry which is preliminary data.</text>
</comment>
<keyword evidence="2" id="KW-1277">Toxin-antitoxin system</keyword>
<comment type="cofactor">
    <cofactor evidence="1">
        <name>Mg(2+)</name>
        <dbReference type="ChEBI" id="CHEBI:18420"/>
    </cofactor>
</comment>
<gene>
    <name evidence="9" type="ORF">EDC65_0655</name>
</gene>
<evidence type="ECO:0000313" key="10">
    <source>
        <dbReference type="Proteomes" id="UP000278222"/>
    </source>
</evidence>
<name>A0A3N1MKH1_9PROT</name>
<dbReference type="InterPro" id="IPR050556">
    <property type="entry name" value="Type_II_TA_system_RNase"/>
</dbReference>
<evidence type="ECO:0000259" key="8">
    <source>
        <dbReference type="Pfam" id="PF01850"/>
    </source>
</evidence>
<dbReference type="EMBL" id="RJKX01000011">
    <property type="protein sequence ID" value="ROQ01476.1"/>
    <property type="molecule type" value="Genomic_DNA"/>
</dbReference>
<evidence type="ECO:0000256" key="3">
    <source>
        <dbReference type="ARBA" id="ARBA00022722"/>
    </source>
</evidence>
<evidence type="ECO:0000256" key="5">
    <source>
        <dbReference type="ARBA" id="ARBA00022801"/>
    </source>
</evidence>
<feature type="domain" description="PIN" evidence="8">
    <location>
        <begin position="15"/>
        <end position="140"/>
    </location>
</feature>
<dbReference type="PANTHER" id="PTHR33653">
    <property type="entry name" value="RIBONUCLEASE VAPC2"/>
    <property type="match status" value="1"/>
</dbReference>
<dbReference type="Pfam" id="PF01850">
    <property type="entry name" value="PIN"/>
    <property type="match status" value="1"/>
</dbReference>
<evidence type="ECO:0000256" key="7">
    <source>
        <dbReference type="ARBA" id="ARBA00038093"/>
    </source>
</evidence>
<dbReference type="GO" id="GO:0016787">
    <property type="term" value="F:hydrolase activity"/>
    <property type="evidence" value="ECO:0007669"/>
    <property type="project" value="UniProtKB-KW"/>
</dbReference>
<keyword evidence="5" id="KW-0378">Hydrolase</keyword>
<evidence type="ECO:0000256" key="2">
    <source>
        <dbReference type="ARBA" id="ARBA00022649"/>
    </source>
</evidence>
<dbReference type="PANTHER" id="PTHR33653:SF1">
    <property type="entry name" value="RIBONUCLEASE VAPC2"/>
    <property type="match status" value="1"/>
</dbReference>
<protein>
    <submittedName>
        <fullName evidence="9">Putative nucleic acid-binding protein</fullName>
    </submittedName>
</protein>
<evidence type="ECO:0000256" key="6">
    <source>
        <dbReference type="ARBA" id="ARBA00022842"/>
    </source>
</evidence>
<accession>A0A3N1MKH1</accession>
<reference evidence="9 10" key="1">
    <citation type="submission" date="2018-11" db="EMBL/GenBank/DDBJ databases">
        <title>Genomic Encyclopedia of Type Strains, Phase IV (KMG-IV): sequencing the most valuable type-strain genomes for metagenomic binning, comparative biology and taxonomic classification.</title>
        <authorList>
            <person name="Goeker M."/>
        </authorList>
    </citation>
    <scope>NUCLEOTIDE SEQUENCE [LARGE SCALE GENOMIC DNA]</scope>
    <source>
        <strain evidence="9 10">DSM 5900</strain>
    </source>
</reference>
<keyword evidence="6" id="KW-0460">Magnesium</keyword>
<evidence type="ECO:0000256" key="1">
    <source>
        <dbReference type="ARBA" id="ARBA00001946"/>
    </source>
</evidence>
<organism evidence="9 10">
    <name type="scientific">Stella humosa</name>
    <dbReference type="NCBI Taxonomy" id="94"/>
    <lineage>
        <taxon>Bacteria</taxon>
        <taxon>Pseudomonadati</taxon>
        <taxon>Pseudomonadota</taxon>
        <taxon>Alphaproteobacteria</taxon>
        <taxon>Rhodospirillales</taxon>
        <taxon>Stellaceae</taxon>
        <taxon>Stella</taxon>
    </lineage>
</organism>
<dbReference type="SUPFAM" id="SSF88723">
    <property type="entry name" value="PIN domain-like"/>
    <property type="match status" value="1"/>
</dbReference>
<evidence type="ECO:0000313" key="9">
    <source>
        <dbReference type="EMBL" id="ROQ01476.1"/>
    </source>
</evidence>
<comment type="similarity">
    <text evidence="7">Belongs to the PINc/VapC protein family.</text>
</comment>
<keyword evidence="3" id="KW-0540">Nuclease</keyword>
<dbReference type="InterPro" id="IPR029060">
    <property type="entry name" value="PIN-like_dom_sf"/>
</dbReference>
<keyword evidence="10" id="KW-1185">Reference proteome</keyword>
<proteinExistence type="inferred from homology"/>
<dbReference type="AlphaFoldDB" id="A0A3N1MKH1"/>
<dbReference type="Proteomes" id="UP000278222">
    <property type="component" value="Unassembled WGS sequence"/>
</dbReference>
<dbReference type="GO" id="GO:0046872">
    <property type="term" value="F:metal ion binding"/>
    <property type="evidence" value="ECO:0007669"/>
    <property type="project" value="UniProtKB-KW"/>
</dbReference>
<keyword evidence="4" id="KW-0479">Metal-binding</keyword>
<dbReference type="RefSeq" id="WP_197735858.1">
    <property type="nucleotide sequence ID" value="NZ_AP019700.1"/>
</dbReference>
<dbReference type="InterPro" id="IPR002716">
    <property type="entry name" value="PIN_dom"/>
</dbReference>